<dbReference type="PROSITE" id="PS50089">
    <property type="entry name" value="ZF_RING_2"/>
    <property type="match status" value="1"/>
</dbReference>
<dbReference type="AlphaFoldDB" id="A0A6A1QE87"/>
<feature type="domain" description="RING-type" evidence="10">
    <location>
        <begin position="238"/>
        <end position="276"/>
    </location>
</feature>
<dbReference type="InterPro" id="IPR001841">
    <property type="entry name" value="Znf_RING"/>
</dbReference>
<dbReference type="SUPFAM" id="SSF88697">
    <property type="entry name" value="PUA domain-like"/>
    <property type="match status" value="1"/>
</dbReference>
<dbReference type="Gene3D" id="3.30.40.10">
    <property type="entry name" value="Zinc/RING finger domain, C3HC4 (zinc finger)"/>
    <property type="match status" value="1"/>
</dbReference>
<keyword evidence="4 8" id="KW-0863">Zinc-finger</keyword>
<sequence>PSDLTLKIYRAESYAGLREFKAAIEDLNAVLFQLPNWPEVYFRKGKVLHDAGFLGDALQLFLQCLALDEDFAPAKLEVEKILCDLLSPENLKEGLKDSSWSSLPCIKNKPFGFPSVIEESHCASELSPEQNEEIAEVTSETVKGSLNHARSAQAINSTDMPAREDCLKRVSSEPSLSVQEKGVLLKRKLSLLDQDVIVNEDGRNKLKRQGETPNEVCTFSLTYGDIPEELIDVSDFECSLCMRLFFEPVTTPCGHSFCKNCLERCLDHTPYCPLCKESLKEYLADRRYCVTQLLEDLIVKYLPDELSERKKIYDEETAELSHLTKNVPIFVCTMAYPTVPCPLHVFEPRYRLMIRRSIQTGTKRFGMCVSDTQNGFADYGCMLQIRNVHFLPDGRSVVDTVGGKRFRVLKRGMKDGYCTADIEYLEDVKVENEDEIENLRQLHNLVYSQACSWFQNLRDRFRSQILQHFGSMPGREENLQEEDGNSVRLMSKKDQRRNQATQSREQMSFAYCFVLLSEKEGFKTMTVKTTKSNGIAKPKAAGSNSSCSQAKAPNVGVGPEKAMKPLLATWDGGLSCTDSRLPTSLTRQHNAEISRGRVGGKYRDVEERFKEGGRSAGFLDPTLVLEVSGQDRHAHGSLKVAHTRPRVTAAEGVPPWVQRPTGLGDSRLHLLAQYRPTGAIAPSTKAAEKLDGARTRRLTGPPHARRGPVAFGSIVLPAPSRLRELPGLMVQQLRHLSLLLPGHEWCQGGAASLLLLDQTGPDALAQHSWRPFRAATTAARMTLIGPVKKMGVGSGPGRVINMGSENHTEFCIAYGVPRRKVETHKRHLVARKINSISPERNAGVACGKEVEDPPFRVQIFLQFLPLYPPGLMQA</sequence>
<evidence type="ECO:0000256" key="6">
    <source>
        <dbReference type="ARBA" id="ARBA00022833"/>
    </source>
</evidence>
<name>A0A6A1QE87_BALPH</name>
<comment type="caution">
    <text evidence="12">The sequence shown here is derived from an EMBL/GenBank/DDBJ whole genome shotgun (WGS) entry which is preliminary data.</text>
</comment>
<dbReference type="InterPro" id="IPR013083">
    <property type="entry name" value="Znf_RING/FYVE/PHD"/>
</dbReference>
<feature type="region of interest" description="Disordered" evidence="9">
    <location>
        <begin position="472"/>
        <end position="502"/>
    </location>
</feature>
<evidence type="ECO:0000256" key="4">
    <source>
        <dbReference type="ARBA" id="ARBA00022771"/>
    </source>
</evidence>
<dbReference type="Gene3D" id="1.25.40.10">
    <property type="entry name" value="Tetratricopeptide repeat domain"/>
    <property type="match status" value="1"/>
</dbReference>
<dbReference type="GO" id="GO:0005737">
    <property type="term" value="C:cytoplasm"/>
    <property type="evidence" value="ECO:0007669"/>
    <property type="project" value="UniProtKB-ARBA"/>
</dbReference>
<dbReference type="PANTHER" id="PTHR23327:SF4">
    <property type="entry name" value="LON PEPTIDASE N-TERMINAL DOMAIN AND RING FINGER PROTEIN 1"/>
    <property type="match status" value="1"/>
</dbReference>
<keyword evidence="5" id="KW-0802">TPR repeat</keyword>
<keyword evidence="13" id="KW-1185">Reference proteome</keyword>
<dbReference type="PROSITE" id="PS00518">
    <property type="entry name" value="ZF_RING_1"/>
    <property type="match status" value="1"/>
</dbReference>
<evidence type="ECO:0000259" key="11">
    <source>
        <dbReference type="PROSITE" id="PS51787"/>
    </source>
</evidence>
<dbReference type="SMART" id="SM00464">
    <property type="entry name" value="LON"/>
    <property type="match status" value="1"/>
</dbReference>
<evidence type="ECO:0000256" key="1">
    <source>
        <dbReference type="ARBA" id="ARBA00022553"/>
    </source>
</evidence>
<dbReference type="FunFam" id="3.30.40.10:FF:000307">
    <property type="entry name" value="LON peptidase N-terminal domain and RING finger protein 1"/>
    <property type="match status" value="1"/>
</dbReference>
<dbReference type="GO" id="GO:0061630">
    <property type="term" value="F:ubiquitin protein ligase activity"/>
    <property type="evidence" value="ECO:0007669"/>
    <property type="project" value="TreeGrafter"/>
</dbReference>
<evidence type="ECO:0000256" key="2">
    <source>
        <dbReference type="ARBA" id="ARBA00022723"/>
    </source>
</evidence>
<evidence type="ECO:0000313" key="13">
    <source>
        <dbReference type="Proteomes" id="UP000437017"/>
    </source>
</evidence>
<organism evidence="12 13">
    <name type="scientific">Balaenoptera physalus</name>
    <name type="common">Fin whale</name>
    <name type="synonym">Balaena physalus</name>
    <dbReference type="NCBI Taxonomy" id="9770"/>
    <lineage>
        <taxon>Eukaryota</taxon>
        <taxon>Metazoa</taxon>
        <taxon>Chordata</taxon>
        <taxon>Craniata</taxon>
        <taxon>Vertebrata</taxon>
        <taxon>Euteleostomi</taxon>
        <taxon>Mammalia</taxon>
        <taxon>Eutheria</taxon>
        <taxon>Laurasiatheria</taxon>
        <taxon>Artiodactyla</taxon>
        <taxon>Whippomorpha</taxon>
        <taxon>Cetacea</taxon>
        <taxon>Mysticeti</taxon>
        <taxon>Balaenopteridae</taxon>
        <taxon>Balaenoptera</taxon>
    </lineage>
</organism>
<dbReference type="SMART" id="SM00028">
    <property type="entry name" value="TPR"/>
    <property type="match status" value="2"/>
</dbReference>
<dbReference type="CDD" id="cd16514">
    <property type="entry name" value="RING-HC_LONFs_rpt2"/>
    <property type="match status" value="1"/>
</dbReference>
<keyword evidence="3" id="KW-0677">Repeat</keyword>
<dbReference type="InterPro" id="IPR011990">
    <property type="entry name" value="TPR-like_helical_dom_sf"/>
</dbReference>
<dbReference type="GO" id="GO:0008270">
    <property type="term" value="F:zinc ion binding"/>
    <property type="evidence" value="ECO:0007669"/>
    <property type="project" value="UniProtKB-KW"/>
</dbReference>
<keyword evidence="2" id="KW-0479">Metal-binding</keyword>
<dbReference type="Proteomes" id="UP000437017">
    <property type="component" value="Unassembled WGS sequence"/>
</dbReference>
<dbReference type="InterPro" id="IPR017907">
    <property type="entry name" value="Znf_RING_CS"/>
</dbReference>
<dbReference type="InterPro" id="IPR015947">
    <property type="entry name" value="PUA-like_sf"/>
</dbReference>
<evidence type="ECO:0000313" key="12">
    <source>
        <dbReference type="EMBL" id="KAB0405353.1"/>
    </source>
</evidence>
<dbReference type="OrthoDB" id="264917at2759"/>
<dbReference type="EMBL" id="SGJD01000392">
    <property type="protein sequence ID" value="KAB0405353.1"/>
    <property type="molecule type" value="Genomic_DNA"/>
</dbReference>
<dbReference type="PANTHER" id="PTHR23327">
    <property type="entry name" value="RING FINGER PROTEIN 127"/>
    <property type="match status" value="1"/>
</dbReference>
<feature type="non-terminal residue" evidence="12">
    <location>
        <position position="1"/>
    </location>
</feature>
<proteinExistence type="predicted"/>
<evidence type="ECO:0000256" key="3">
    <source>
        <dbReference type="ARBA" id="ARBA00022737"/>
    </source>
</evidence>
<reference evidence="12 13" key="1">
    <citation type="journal article" date="2019" name="PLoS ONE">
        <title>Genomic analyses reveal an absence of contemporary introgressive admixture between fin whales and blue whales, despite known hybrids.</title>
        <authorList>
            <person name="Westbury M.V."/>
            <person name="Petersen B."/>
            <person name="Lorenzen E.D."/>
        </authorList>
    </citation>
    <scope>NUCLEOTIDE SEQUENCE [LARGE SCALE GENOMIC DNA]</scope>
    <source>
        <strain evidence="12">FinWhale-01</strain>
    </source>
</reference>
<feature type="domain" description="Lon N-terminal" evidence="11">
    <location>
        <begin position="317"/>
        <end position="519"/>
    </location>
</feature>
<protein>
    <recommendedName>
        <fullName evidence="7">LON peptidase N-terminal domain and RING finger protein 1</fullName>
    </recommendedName>
</protein>
<dbReference type="InterPro" id="IPR019734">
    <property type="entry name" value="TPR_rpt"/>
</dbReference>
<keyword evidence="6" id="KW-0862">Zinc</keyword>
<feature type="compositionally biased region" description="Polar residues" evidence="9">
    <location>
        <begin position="542"/>
        <end position="551"/>
    </location>
</feature>
<evidence type="ECO:0000256" key="7">
    <source>
        <dbReference type="ARBA" id="ARBA00073012"/>
    </source>
</evidence>
<dbReference type="PROSITE" id="PS51787">
    <property type="entry name" value="LON_N"/>
    <property type="match status" value="1"/>
</dbReference>
<dbReference type="SUPFAM" id="SSF48452">
    <property type="entry name" value="TPR-like"/>
    <property type="match status" value="1"/>
</dbReference>
<feature type="region of interest" description="Disordered" evidence="9">
    <location>
        <begin position="535"/>
        <end position="557"/>
    </location>
</feature>
<accession>A0A6A1QE87</accession>
<evidence type="ECO:0000259" key="10">
    <source>
        <dbReference type="PROSITE" id="PS50089"/>
    </source>
</evidence>
<keyword evidence="1" id="KW-0597">Phosphoprotein</keyword>
<evidence type="ECO:0000256" key="9">
    <source>
        <dbReference type="SAM" id="MobiDB-lite"/>
    </source>
</evidence>
<evidence type="ECO:0000256" key="5">
    <source>
        <dbReference type="ARBA" id="ARBA00022803"/>
    </source>
</evidence>
<dbReference type="SUPFAM" id="SSF57850">
    <property type="entry name" value="RING/U-box"/>
    <property type="match status" value="1"/>
</dbReference>
<dbReference type="InterPro" id="IPR003111">
    <property type="entry name" value="Lon_prtase_N"/>
</dbReference>
<dbReference type="Gene3D" id="2.30.130.40">
    <property type="entry name" value="LON domain-like"/>
    <property type="match status" value="1"/>
</dbReference>
<dbReference type="FunFam" id="2.30.130.40:FF:000005">
    <property type="entry name" value="LON peptidase N-terminal domain and ring finger 1"/>
    <property type="match status" value="1"/>
</dbReference>
<dbReference type="Pfam" id="PF13923">
    <property type="entry name" value="zf-C3HC4_2"/>
    <property type="match status" value="1"/>
</dbReference>
<dbReference type="InterPro" id="IPR046336">
    <property type="entry name" value="Lon_prtase_N_sf"/>
</dbReference>
<dbReference type="Pfam" id="PF02190">
    <property type="entry name" value="LON_substr_bdg"/>
    <property type="match status" value="1"/>
</dbReference>
<evidence type="ECO:0000256" key="8">
    <source>
        <dbReference type="PROSITE-ProRule" id="PRU00175"/>
    </source>
</evidence>
<dbReference type="SMART" id="SM00184">
    <property type="entry name" value="RING"/>
    <property type="match status" value="1"/>
</dbReference>
<gene>
    <name evidence="12" type="ORF">E2I00_006967</name>
</gene>